<accession>A0ACC2P746</accession>
<proteinExistence type="predicted"/>
<dbReference type="EMBL" id="CM056742">
    <property type="protein sequence ID" value="KAJ8678856.1"/>
    <property type="molecule type" value="Genomic_DNA"/>
</dbReference>
<sequence>MDELLCHDCGSILRGIQNFNEHYKVVHDLSSQRQTRPGGFTCGYGNCRVNMVLFSSLTRHIRNNHLLANQENNAHENEVVRDHEMLVHDAPLVEVGVGRDQIHHDQIHVNNEQIHHDQGHVNNGRDRLVINGNEHVANRVNEPMNPTCAASRMIAKLRLNTTFTGANLIRVSEAGVDLEDIGFNQFFQSLGLREPFLDLNSIEKQEKNLQKHCIYNPSDECLLGTRHEQRLNRKTKEYELTEVPETFQFASVIKSLTLLLSHKEVRDHIKSEKCSPNGMLKNTRDGNNFHSNAFFLTYPTAIRLVIYNDDLIVNNVAGTKTHSHKLGTFYYKVDNLPDHLNEFLAGIQAFLLYYAADKDKYGMERILEPFLNELEQLESDEGVLIQIDGEDFILRASIINVSADTLAAHELLGFLAPAARHFCRECMISRDQLRSGLVERFQIRTKELHQRQLEQIRNDPAASTETGVNCDSPLHRSRYFHATNNHHFDIMHDDLQGMGQLILKLAILHFTTNREYNFSINLLNSRIDKFAYGSTEIKNKPSGTFKILALRNLSDHSVPQKAMQTWCLLRVLPFLVSDKVPEDDVHLQILLLLNRINEIIFSFKLPRSILVYLKTLIREFKGEFYSLYSNLVNPINKLHHFDHYDECIEKCGPLRPLCCLIFEMKHAPFKKYATICCNFKNIPKTLMKMNQINQSAIWGTNEPPREKVEGKAGDTVRVRATLGKDLLVSQLGYSESHAVRKCDNIRVYGIQYTLNLMVAIRGPSSDDDCPLFGKIKEIVVNEYDLVFLVCKNFKTVYLEESLNSYCVEEEELVTWESLLKMDDDKLRRMGIRFGPIEEIRALINRFTPQIHGVEYRDLIILPDVPMGLDTPSSSQSIATPQQFNHSLSNQNNGASGTQDGMVDDSEQQGSVIDERYIDVRKLIREHDKKVPPSKRLEGVLDNGIVERLQRSELVRITCKELVRINPDKLYPKRGWKELAAKSIVHSFPREAANNPIPWIPFFDPMRGEGLVTHRLRAMRKLVKKDDPSQGQRRVIPKEPQKKDCANGLSEGKQLLDVNTYNGKVSRLSMLPLKGNKSAIYKLMAETRPNRLDWIFSNGPDAPHYISDILKKFNKLKYYNGELISLDCKEKFPNFDDGKLFEVFPSFYAQRNIYYCWLKCRVFFDKTRDIPDANLRALILLAAVLPTSNYKKTNQVSTKTVNAAAQRKDNSDDDIREPQEKKTRVDFSTEKVPNENFIRFRDTNDELLKPPDKNEKGHIQPFMICATTGPERVGKFFIKADIDLISVSSCSLKAFDIFVKMHYVFDIHFAPDLELFYNFICAIVMKMENVEARPASTTFDTTLRSIQDSHLQDKNFIQDTSSQNRVVLDTYDSDESAEESED</sequence>
<evidence type="ECO:0000313" key="2">
    <source>
        <dbReference type="Proteomes" id="UP001239111"/>
    </source>
</evidence>
<organism evidence="1 2">
    <name type="scientific">Eretmocerus hayati</name>
    <dbReference type="NCBI Taxonomy" id="131215"/>
    <lineage>
        <taxon>Eukaryota</taxon>
        <taxon>Metazoa</taxon>
        <taxon>Ecdysozoa</taxon>
        <taxon>Arthropoda</taxon>
        <taxon>Hexapoda</taxon>
        <taxon>Insecta</taxon>
        <taxon>Pterygota</taxon>
        <taxon>Neoptera</taxon>
        <taxon>Endopterygota</taxon>
        <taxon>Hymenoptera</taxon>
        <taxon>Apocrita</taxon>
        <taxon>Proctotrupomorpha</taxon>
        <taxon>Chalcidoidea</taxon>
        <taxon>Aphelinidae</taxon>
        <taxon>Aphelininae</taxon>
        <taxon>Eretmocerus</taxon>
    </lineage>
</organism>
<gene>
    <name evidence="1" type="ORF">QAD02_014643</name>
</gene>
<name>A0ACC2P746_9HYME</name>
<protein>
    <submittedName>
        <fullName evidence="1">Uncharacterized protein</fullName>
    </submittedName>
</protein>
<comment type="caution">
    <text evidence="1">The sequence shown here is derived from an EMBL/GenBank/DDBJ whole genome shotgun (WGS) entry which is preliminary data.</text>
</comment>
<evidence type="ECO:0000313" key="1">
    <source>
        <dbReference type="EMBL" id="KAJ8678856.1"/>
    </source>
</evidence>
<reference evidence="1" key="1">
    <citation type="submission" date="2023-04" db="EMBL/GenBank/DDBJ databases">
        <title>A chromosome-level genome assembly of the parasitoid wasp Eretmocerus hayati.</title>
        <authorList>
            <person name="Zhong Y."/>
            <person name="Liu S."/>
            <person name="Liu Y."/>
        </authorList>
    </citation>
    <scope>NUCLEOTIDE SEQUENCE</scope>
    <source>
        <strain evidence="1">ZJU_SS_LIU_2023</strain>
    </source>
</reference>
<keyword evidence="2" id="KW-1185">Reference proteome</keyword>
<dbReference type="Proteomes" id="UP001239111">
    <property type="component" value="Chromosome 2"/>
</dbReference>